<proteinExistence type="predicted"/>
<gene>
    <name evidence="1" type="ORF">PHMEG_00021253</name>
</gene>
<reference evidence="2" key="1">
    <citation type="submission" date="2017-03" db="EMBL/GenBank/DDBJ databases">
        <title>Phytopthora megakarya and P. palmivora, two closely related causual agents of cacao black pod achieved similar genome size and gene model numbers by different mechanisms.</title>
        <authorList>
            <person name="Ali S."/>
            <person name="Shao J."/>
            <person name="Larry D.J."/>
            <person name="Kronmiller B."/>
            <person name="Shen D."/>
            <person name="Strem M.D."/>
            <person name="Melnick R.L."/>
            <person name="Guiltinan M.J."/>
            <person name="Tyler B.M."/>
            <person name="Meinhardt L.W."/>
            <person name="Bailey B.A."/>
        </authorList>
    </citation>
    <scope>NUCLEOTIDE SEQUENCE [LARGE SCALE GENOMIC DNA]</scope>
    <source>
        <strain evidence="2">zdho120</strain>
    </source>
</reference>
<protein>
    <submittedName>
        <fullName evidence="1">Uncharacterized protein</fullName>
    </submittedName>
</protein>
<sequence>MLTRWVPKSTRYREKCQQHCGRTCSYQGCDAPINPRGLCSEYGGRNCCSHSRCLKQVISKGLCRAHGGGSQCSQPGCSKYAKSKGLCDVSV</sequence>
<organism evidence="1 2">
    <name type="scientific">Phytophthora megakarya</name>
    <dbReference type="NCBI Taxonomy" id="4795"/>
    <lineage>
        <taxon>Eukaryota</taxon>
        <taxon>Sar</taxon>
        <taxon>Stramenopiles</taxon>
        <taxon>Oomycota</taxon>
        <taxon>Peronosporomycetes</taxon>
        <taxon>Peronosporales</taxon>
        <taxon>Peronosporaceae</taxon>
        <taxon>Phytophthora</taxon>
    </lineage>
</organism>
<dbReference type="PANTHER" id="PTHR31827">
    <property type="entry name" value="EMB|CAB89363.1"/>
    <property type="match status" value="1"/>
</dbReference>
<dbReference type="EMBL" id="NBNE01003942">
    <property type="protein sequence ID" value="OWZ06487.1"/>
    <property type="molecule type" value="Genomic_DNA"/>
</dbReference>
<keyword evidence="2" id="KW-1185">Reference proteome</keyword>
<name>A0A225VP08_9STRA</name>
<dbReference type="PANTHER" id="PTHR31827:SF1">
    <property type="entry name" value="EMB|CAB89363.1"/>
    <property type="match status" value="1"/>
</dbReference>
<evidence type="ECO:0000313" key="2">
    <source>
        <dbReference type="Proteomes" id="UP000198211"/>
    </source>
</evidence>
<comment type="caution">
    <text evidence="1">The sequence shown here is derived from an EMBL/GenBank/DDBJ whole genome shotgun (WGS) entry which is preliminary data.</text>
</comment>
<dbReference type="AlphaFoldDB" id="A0A225VP08"/>
<dbReference type="Proteomes" id="UP000198211">
    <property type="component" value="Unassembled WGS sequence"/>
</dbReference>
<evidence type="ECO:0000313" key="1">
    <source>
        <dbReference type="EMBL" id="OWZ06487.1"/>
    </source>
</evidence>
<accession>A0A225VP08</accession>